<comment type="caution">
    <text evidence="1">The sequence shown here is derived from an EMBL/GenBank/DDBJ whole genome shotgun (WGS) entry which is preliminary data.</text>
</comment>
<gene>
    <name evidence="1" type="ORF">DBY38_08530</name>
</gene>
<dbReference type="AlphaFoldDB" id="A0A316M5B5"/>
<organism evidence="1 2">
    <name type="scientific">Clostridium cadaveris</name>
    <dbReference type="NCBI Taxonomy" id="1529"/>
    <lineage>
        <taxon>Bacteria</taxon>
        <taxon>Bacillati</taxon>
        <taxon>Bacillota</taxon>
        <taxon>Clostridia</taxon>
        <taxon>Eubacteriales</taxon>
        <taxon>Clostridiaceae</taxon>
        <taxon>Clostridium</taxon>
    </lineage>
</organism>
<protein>
    <submittedName>
        <fullName evidence="1">Portal protein</fullName>
    </submittedName>
</protein>
<sequence length="420" mass="48338">MNLEKYIENVYLNNPLWFVEECNKPQHKQRISKVFTLKNYLNGQHKVKNREDIKYKEEEFIVKKLILHEAKTILNFHSTYLLGNPVSLVGEEGTIKDIENVYQTGEYNDIDFRLLDKLVKFGNSYEYVYKDGDIITSKIIAPEDSYPVYSDTNDYIAFIEHWTNIESISYYNVFYEDRVEEWNNEGGVLRKIEEYVNESGLPIVYHTISEEYDNEGESFLNNIIPILDEIEDLLSKMGDSIYTLSLNPLLTVVGQELEGTINKDAVGYSVALDNGSDMKYVNAQMDYNTISLYLNTLHNKLNMIAYMPSIVGGNSNIANVSEVSLKLLYQLADVQAMLNERIMRKGINKRLNVIKKLLGLEGNCTVAFNYSRPQNAKELLDNMKVQYELGAISKRTVIEKSPLTTDVEQELNRINKDGIV</sequence>
<dbReference type="EMBL" id="QAMZ01000041">
    <property type="protein sequence ID" value="PWL53201.1"/>
    <property type="molecule type" value="Genomic_DNA"/>
</dbReference>
<name>A0A316M5B5_9CLOT</name>
<evidence type="ECO:0000313" key="2">
    <source>
        <dbReference type="Proteomes" id="UP000246114"/>
    </source>
</evidence>
<accession>A0A316M5B5</accession>
<reference evidence="1 2" key="1">
    <citation type="submission" date="2018-03" db="EMBL/GenBank/DDBJ databases">
        <title>The uncultured portion of the human microbiome is neutrally assembled.</title>
        <authorList>
            <person name="Jeraldo P."/>
            <person name="Boardman L."/>
            <person name="White B.A."/>
            <person name="Nelson H."/>
            <person name="Goldenfeld N."/>
            <person name="Chia N."/>
        </authorList>
    </citation>
    <scope>NUCLEOTIDE SEQUENCE [LARGE SCALE GENOMIC DNA]</scope>
    <source>
        <strain evidence="1">CIM:MAG 903</strain>
    </source>
</reference>
<dbReference type="Proteomes" id="UP000246114">
    <property type="component" value="Unassembled WGS sequence"/>
</dbReference>
<proteinExistence type="predicted"/>
<dbReference type="Pfam" id="PF05133">
    <property type="entry name" value="SPP1_portal"/>
    <property type="match status" value="1"/>
</dbReference>
<dbReference type="InterPro" id="IPR021145">
    <property type="entry name" value="Portal_protein_SPP1_Gp6-like"/>
</dbReference>
<evidence type="ECO:0000313" key="1">
    <source>
        <dbReference type="EMBL" id="PWL53201.1"/>
    </source>
</evidence>